<dbReference type="PRINTS" id="PR00391">
    <property type="entry name" value="PITRANSFER"/>
</dbReference>
<dbReference type="SUPFAM" id="SSF55961">
    <property type="entry name" value="Bet v1-like"/>
    <property type="match status" value="1"/>
</dbReference>
<feature type="domain" description="Phosphatidylinositol transfer protein N-terminal" evidence="1">
    <location>
        <begin position="110"/>
        <end position="363"/>
    </location>
</feature>
<proteinExistence type="predicted"/>
<reference evidence="2" key="1">
    <citation type="submission" date="2020-11" db="EMBL/GenBank/DDBJ databases">
        <authorList>
            <person name="Tran Van P."/>
        </authorList>
    </citation>
    <scope>NUCLEOTIDE SEQUENCE</scope>
</reference>
<dbReference type="AlphaFoldDB" id="A0A7R9AZ79"/>
<accession>A0A7R9AZ79</accession>
<dbReference type="Pfam" id="PF02121">
    <property type="entry name" value="IP_trans"/>
    <property type="match status" value="1"/>
</dbReference>
<protein>
    <recommendedName>
        <fullName evidence="1">Phosphatidylinositol transfer protein N-terminal domain-containing protein</fullName>
    </recommendedName>
</protein>
<organism evidence="2">
    <name type="scientific">Timema shepardi</name>
    <name type="common">Walking stick</name>
    <dbReference type="NCBI Taxonomy" id="629360"/>
    <lineage>
        <taxon>Eukaryota</taxon>
        <taxon>Metazoa</taxon>
        <taxon>Ecdysozoa</taxon>
        <taxon>Arthropoda</taxon>
        <taxon>Hexapoda</taxon>
        <taxon>Insecta</taxon>
        <taxon>Pterygota</taxon>
        <taxon>Neoptera</taxon>
        <taxon>Polyneoptera</taxon>
        <taxon>Phasmatodea</taxon>
        <taxon>Timematodea</taxon>
        <taxon>Timematoidea</taxon>
        <taxon>Timematidae</taxon>
        <taxon>Timema</taxon>
    </lineage>
</organism>
<dbReference type="InterPro" id="IPR023393">
    <property type="entry name" value="START-like_dom_sf"/>
</dbReference>
<dbReference type="GO" id="GO:0005737">
    <property type="term" value="C:cytoplasm"/>
    <property type="evidence" value="ECO:0007669"/>
    <property type="project" value="TreeGrafter"/>
</dbReference>
<dbReference type="GO" id="GO:0031210">
    <property type="term" value="F:phosphatidylcholine binding"/>
    <property type="evidence" value="ECO:0007669"/>
    <property type="project" value="TreeGrafter"/>
</dbReference>
<dbReference type="InterPro" id="IPR001666">
    <property type="entry name" value="PI_transfer"/>
</dbReference>
<dbReference type="EMBL" id="OC003481">
    <property type="protein sequence ID" value="CAD7263350.1"/>
    <property type="molecule type" value="Genomic_DNA"/>
</dbReference>
<dbReference type="Gene3D" id="3.30.530.20">
    <property type="match status" value="1"/>
</dbReference>
<sequence length="380" mass="43844">MESSDDVFENGVLKLLMMDEEPFSQVDSWEEFVPQGCDWDDDDVEITVPSVNVVVVTAHQVTDSGSDLGVYVESEAGSSTKTVECVGDQRARANFVDTQWLSSLERVITMLVKEYRIPLPLSVEEYRIAQLYMITKKTRDESHSAFDGVEILVNEPYTEGPGGQGQFTRKVFHVARRLPVWIKSFLPKNALLATEESWNAYPYTKTVYSNNLVNRFSLEIETRFQSDSGGQDNVFQLSPDELEERIVDVIDIVSDEVSGSDYLREEDPRLFRSVKTGRGPLSESWVEQHLDNTKGCEKSLMCVYKLCKVDFRYWGLQTRVERYLQDITLRKTLLIAHRQVWTWQDEWCGMTIEDVREMEKRTADILRQKMGREDKHTDTV</sequence>
<dbReference type="InterPro" id="IPR055261">
    <property type="entry name" value="PI_transfer_N"/>
</dbReference>
<dbReference type="FunFam" id="3.30.530.20:FF:000028">
    <property type="entry name" value="Phosphatidylinositol transfer protein 5"/>
    <property type="match status" value="1"/>
</dbReference>
<name>A0A7R9AZ79_TIMSH</name>
<dbReference type="PANTHER" id="PTHR10658">
    <property type="entry name" value="PHOSPHATIDYLINOSITOL TRANSFER PROTEIN"/>
    <property type="match status" value="1"/>
</dbReference>
<dbReference type="GO" id="GO:0008526">
    <property type="term" value="F:phosphatidylinositol transfer activity"/>
    <property type="evidence" value="ECO:0007669"/>
    <property type="project" value="TreeGrafter"/>
</dbReference>
<evidence type="ECO:0000313" key="2">
    <source>
        <dbReference type="EMBL" id="CAD7263350.1"/>
    </source>
</evidence>
<evidence type="ECO:0000259" key="1">
    <source>
        <dbReference type="Pfam" id="PF02121"/>
    </source>
</evidence>
<gene>
    <name evidence="2" type="ORF">TSIB3V08_LOCUS7429</name>
</gene>
<dbReference type="GO" id="GO:0035091">
    <property type="term" value="F:phosphatidylinositol binding"/>
    <property type="evidence" value="ECO:0007669"/>
    <property type="project" value="TreeGrafter"/>
</dbReference>
<dbReference type="GO" id="GO:0071944">
    <property type="term" value="C:cell periphery"/>
    <property type="evidence" value="ECO:0007669"/>
    <property type="project" value="UniProtKB-ARBA"/>
</dbReference>
<dbReference type="GO" id="GO:0008525">
    <property type="term" value="F:phosphatidylcholine transporter activity"/>
    <property type="evidence" value="ECO:0007669"/>
    <property type="project" value="TreeGrafter"/>
</dbReference>
<dbReference type="PANTHER" id="PTHR10658:SF81">
    <property type="entry name" value="PROTEIN RETINAL DEGENERATION B"/>
    <property type="match status" value="1"/>
</dbReference>